<dbReference type="EMBL" id="UGCP01000002">
    <property type="protein sequence ID" value="STI84985.1"/>
    <property type="molecule type" value="Genomic_DNA"/>
</dbReference>
<name>A0A376U6L6_ECOLX</name>
<feature type="transmembrane region" description="Helical" evidence="1">
    <location>
        <begin position="12"/>
        <end position="37"/>
    </location>
</feature>
<gene>
    <name evidence="2" type="primary">yejE_2</name>
    <name evidence="2" type="ORF">NCTC8622_04060</name>
</gene>
<dbReference type="GO" id="GO:0042884">
    <property type="term" value="P:microcin transport"/>
    <property type="evidence" value="ECO:0007669"/>
    <property type="project" value="TreeGrafter"/>
</dbReference>
<dbReference type="Proteomes" id="UP000254079">
    <property type="component" value="Unassembled WGS sequence"/>
</dbReference>
<keyword evidence="1" id="KW-1133">Transmembrane helix</keyword>
<organism evidence="2 3">
    <name type="scientific">Escherichia coli</name>
    <dbReference type="NCBI Taxonomy" id="562"/>
    <lineage>
        <taxon>Bacteria</taxon>
        <taxon>Pseudomonadati</taxon>
        <taxon>Pseudomonadota</taxon>
        <taxon>Gammaproteobacteria</taxon>
        <taxon>Enterobacterales</taxon>
        <taxon>Enterobacteriaceae</taxon>
        <taxon>Escherichia</taxon>
    </lineage>
</organism>
<evidence type="ECO:0000313" key="3">
    <source>
        <dbReference type="Proteomes" id="UP000254079"/>
    </source>
</evidence>
<protein>
    <submittedName>
        <fullName evidence="2">ABC transporter permease</fullName>
    </submittedName>
</protein>
<keyword evidence="1" id="KW-0812">Transmembrane</keyword>
<proteinExistence type="predicted"/>
<dbReference type="PANTHER" id="PTHR30325">
    <property type="entry name" value="MEMBRANE COMPONENT OF ABC TRANSPORTER"/>
    <property type="match status" value="1"/>
</dbReference>
<keyword evidence="1" id="KW-0472">Membrane</keyword>
<sequence length="59" mass="6493">MLARILYGTRISVLFGLMLTLCSSVMGVLAGALQGYYGGKVDLWDNALLKYGRGCRRCF</sequence>
<dbReference type="PANTHER" id="PTHR30325:SF0">
    <property type="entry name" value="INNER MEMBRANE ABC TRANSPORTER PERMEASE PROTEIN YEJE"/>
    <property type="match status" value="1"/>
</dbReference>
<evidence type="ECO:0000256" key="1">
    <source>
        <dbReference type="SAM" id="Phobius"/>
    </source>
</evidence>
<accession>A0A376U6L6</accession>
<reference evidence="2 3" key="1">
    <citation type="submission" date="2018-06" db="EMBL/GenBank/DDBJ databases">
        <authorList>
            <consortium name="Pathogen Informatics"/>
            <person name="Doyle S."/>
        </authorList>
    </citation>
    <scope>NUCLEOTIDE SEQUENCE [LARGE SCALE GENOMIC DNA]</scope>
    <source>
        <strain evidence="2 3">NCTC8622</strain>
    </source>
</reference>
<dbReference type="AlphaFoldDB" id="A0A376U6L6"/>
<evidence type="ECO:0000313" key="2">
    <source>
        <dbReference type="EMBL" id="STI84985.1"/>
    </source>
</evidence>